<comment type="cofactor">
    <cofactor evidence="3">
        <name>chloride</name>
        <dbReference type="ChEBI" id="CHEBI:17996"/>
    </cofactor>
</comment>
<gene>
    <name evidence="18" type="ORF">D4764_15G0011110</name>
</gene>
<evidence type="ECO:0000313" key="18">
    <source>
        <dbReference type="EMBL" id="TWW73715.1"/>
    </source>
</evidence>
<protein>
    <recommendedName>
        <fullName evidence="5">alpha-amylase</fullName>
        <ecNumber evidence="5">3.2.1.1</ecNumber>
    </recommendedName>
</protein>
<dbReference type="EMBL" id="RHFK02000007">
    <property type="protein sequence ID" value="TWW73715.1"/>
    <property type="molecule type" value="Genomic_DNA"/>
</dbReference>
<keyword evidence="8" id="KW-0106">Calcium</keyword>
<evidence type="ECO:0000256" key="11">
    <source>
        <dbReference type="ARBA" id="ARBA00023277"/>
    </source>
</evidence>
<evidence type="ECO:0000256" key="10">
    <source>
        <dbReference type="ARBA" id="ARBA00023214"/>
    </source>
</evidence>
<comment type="catalytic activity">
    <reaction evidence="1">
        <text>Endohydrolysis of (1-&gt;4)-alpha-D-glucosidic linkages in polysaccharides containing three or more (1-&gt;4)-alpha-linked D-glucose units.</text>
        <dbReference type="EC" id="3.2.1.1"/>
    </reaction>
</comment>
<dbReference type="PANTHER" id="PTHR43447">
    <property type="entry name" value="ALPHA-AMYLASE"/>
    <property type="match status" value="1"/>
</dbReference>
<dbReference type="InterPro" id="IPR013780">
    <property type="entry name" value="Glyco_hydro_b"/>
</dbReference>
<accession>A0A5C6P312</accession>
<keyword evidence="9" id="KW-1015">Disulfide bond</keyword>
<dbReference type="PRINTS" id="PR00110">
    <property type="entry name" value="ALPHAAMYLASE"/>
</dbReference>
<dbReference type="Proteomes" id="UP000324091">
    <property type="component" value="Chromosome 15"/>
</dbReference>
<name>A0A5C6P312_9TELE</name>
<dbReference type="Pfam" id="PF02806">
    <property type="entry name" value="Alpha-amylase_C"/>
    <property type="match status" value="2"/>
</dbReference>
<keyword evidence="12" id="KW-0326">Glycosidase</keyword>
<dbReference type="CDD" id="cd11317">
    <property type="entry name" value="AmyAc_bac_euk_AmyA"/>
    <property type="match status" value="2"/>
</dbReference>
<dbReference type="Pfam" id="PF00128">
    <property type="entry name" value="Alpha-amylase"/>
    <property type="match status" value="2"/>
</dbReference>
<feature type="compositionally biased region" description="Basic and acidic residues" evidence="14">
    <location>
        <begin position="563"/>
        <end position="589"/>
    </location>
</feature>
<keyword evidence="11" id="KW-0119">Carbohydrate metabolism</keyword>
<comment type="caution">
    <text evidence="18">The sequence shown here is derived from an EMBL/GenBank/DDBJ whole genome shotgun (WGS) entry which is preliminary data.</text>
</comment>
<evidence type="ECO:0000256" key="3">
    <source>
        <dbReference type="ARBA" id="ARBA00001923"/>
    </source>
</evidence>
<dbReference type="FunFam" id="2.60.40.1180:FF:000020">
    <property type="entry name" value="Pancreatic alpha-amylase"/>
    <property type="match status" value="2"/>
</dbReference>
<evidence type="ECO:0000256" key="13">
    <source>
        <dbReference type="RuleBase" id="RU003615"/>
    </source>
</evidence>
<evidence type="ECO:0000256" key="1">
    <source>
        <dbReference type="ARBA" id="ARBA00000548"/>
    </source>
</evidence>
<feature type="region of interest" description="Disordered" evidence="14">
    <location>
        <begin position="516"/>
        <end position="621"/>
    </location>
</feature>
<dbReference type="AlphaFoldDB" id="A0A5C6P312"/>
<evidence type="ECO:0000256" key="4">
    <source>
        <dbReference type="ARBA" id="ARBA00008061"/>
    </source>
</evidence>
<feature type="region of interest" description="Disordered" evidence="14">
    <location>
        <begin position="368"/>
        <end position="388"/>
    </location>
</feature>
<evidence type="ECO:0000259" key="16">
    <source>
        <dbReference type="SMART" id="SM00632"/>
    </source>
</evidence>
<evidence type="ECO:0000256" key="5">
    <source>
        <dbReference type="ARBA" id="ARBA00012595"/>
    </source>
</evidence>
<dbReference type="GO" id="GO:0005975">
    <property type="term" value="P:carbohydrate metabolic process"/>
    <property type="evidence" value="ECO:0007669"/>
    <property type="project" value="InterPro"/>
</dbReference>
<dbReference type="SUPFAM" id="SSF51011">
    <property type="entry name" value="Glycosyl hydrolase domain"/>
    <property type="match status" value="2"/>
</dbReference>
<dbReference type="Gene3D" id="3.20.20.80">
    <property type="entry name" value="Glycosidases"/>
    <property type="match status" value="2"/>
</dbReference>
<keyword evidence="15" id="KW-0732">Signal</keyword>
<evidence type="ECO:0000259" key="17">
    <source>
        <dbReference type="SMART" id="SM00642"/>
    </source>
</evidence>
<evidence type="ECO:0000256" key="9">
    <source>
        <dbReference type="ARBA" id="ARBA00023157"/>
    </source>
</evidence>
<dbReference type="SUPFAM" id="SSF51445">
    <property type="entry name" value="(Trans)glycosidases"/>
    <property type="match status" value="2"/>
</dbReference>
<evidence type="ECO:0000256" key="15">
    <source>
        <dbReference type="SAM" id="SignalP"/>
    </source>
</evidence>
<feature type="domain" description="Glycosyl hydrolase family 13 catalytic" evidence="17">
    <location>
        <begin position="748"/>
        <end position="1136"/>
    </location>
</feature>
<keyword evidence="10" id="KW-0868">Chloride</keyword>
<feature type="chain" id="PRO_5023001033" description="alpha-amylase" evidence="15">
    <location>
        <begin position="16"/>
        <end position="1234"/>
    </location>
</feature>
<dbReference type="InterPro" id="IPR017853">
    <property type="entry name" value="GH"/>
</dbReference>
<sequence length="1234" mass="139325">MKFLILVALFGLGFAQHNPHLQHGRTSIVHLFEWRWADIAAECERFLGPNGFGGVQISPPNEHIVLNSPWRPWWQRYQPISYNLCSRSGSENELRDMITRCNNVGVNIYVDAVINHMCGAGGGEGTHSSCGSWFSAGRKDFPSVPFSNMDFNDHKCRTGSGNIENYGDANQVRDCRLVGLLDLALEKDYVRGKVADYMNKLINMGVAGFRVDACKHMWPGDLSAIYDRLHNLNTKWFPNGSRPFIFQEVIDLGGEPITSREYFHLGRVTEFKYGAKLGTVFRKWNNEKLMYTKNWGEGWGFMSNGNALVFVDNHDNQRGHGAGGASIVTFWDARLHKMAVGYMLAHPYGVTRVMSSFRWNRHIVNGKDQNDWMGPPSHPDGSTKSVPINPDETCGDGWVCEHRWRQIKNMVIFRNVVNGQPHSNWWDNNSNQVAFGRGNRGFIVFNNDDWDLDVTLNTGMPGGTYCDVISGQKEGGRCTGKQIHVGGDGRAHFKISNRDEDTFVAIHAESKLRTKSEIRGRESVGESKCPEARGNPSEEGEEVRGSGARKVAEEQGETLENAGSRRESLEDAGRHREALGVAGSRRETQRGAGGRWKTQGDRGAGGRWSRWKTQGDTERRWGSLEDAGRHREALGVAGSRWKTQGDTERRWGSLGVAGRRRETQRGAGGRWRSLEIKHWPECRGAFYGCRVVWADWVQLEERARVVVVELIAQEEGDFSTETMKVFILVALFGLSFAQHNPHFKDGRTSIVHLFEWRWADIAAECERFLAPNGFGGVQISPPSEHVVLDSPWRPWWQRYQPIGYNLCSRSGSENELRDMITRCNNVGVNIYIDAVINHMCRENNGAETHSSCGSWFNAGMKDFPSVPYSDLDFNNYKCKTSSGNIENYHDVYQVRDCRLDGLLDLALEKDYVRAKVADYMNKLINMGAAGFRVDACKHMWPGDLSTVYGGLHNLNTKWFPNGSRPFIFQEVIDLGGETITSREYFHLGRVTEFKYGAKLGTVFRKWNNEKLMYTKNWGEGWGFMPYGNALVFVDNHDNQRGHGAGGASIVTFWDARLHKMAVGYMLAHPYGVTRVMSSFRWNRHIVNGKDQNDWMGPPSHPDGSTKSVPINPDETCGDGWVCEHRWRQIKNMVIFRNVVNGQPHSNWWDNNSNQVAFGRGNRGFIVFNNDDWDLDVTLNTGMPGGTYCDVISGQKEGGQCTGKQIHVGGDGRAHFKISNRDEDHFVAIHAESKL</sequence>
<evidence type="ECO:0000256" key="8">
    <source>
        <dbReference type="ARBA" id="ARBA00022837"/>
    </source>
</evidence>
<keyword evidence="7" id="KW-0378">Hydrolase</keyword>
<reference evidence="18 19" key="1">
    <citation type="submission" date="2019-04" db="EMBL/GenBank/DDBJ databases">
        <title>Chromosome genome assembly for Takifugu flavidus.</title>
        <authorList>
            <person name="Xiao S."/>
        </authorList>
    </citation>
    <scope>NUCLEOTIDE SEQUENCE [LARGE SCALE GENOMIC DNA]</scope>
    <source>
        <strain evidence="18">HTHZ2018</strain>
        <tissue evidence="18">Muscle</tissue>
    </source>
</reference>
<evidence type="ECO:0000256" key="6">
    <source>
        <dbReference type="ARBA" id="ARBA00022723"/>
    </source>
</evidence>
<proteinExistence type="inferred from homology"/>
<dbReference type="GO" id="GO:0046872">
    <property type="term" value="F:metal ion binding"/>
    <property type="evidence" value="ECO:0007669"/>
    <property type="project" value="UniProtKB-KW"/>
</dbReference>
<dbReference type="InterPro" id="IPR006047">
    <property type="entry name" value="GH13_cat_dom"/>
</dbReference>
<dbReference type="InterPro" id="IPR031319">
    <property type="entry name" value="A-amylase_C"/>
</dbReference>
<comment type="similarity">
    <text evidence="4 13">Belongs to the glycosyl hydrolase 13 family.</text>
</comment>
<feature type="region of interest" description="Disordered" evidence="14">
    <location>
        <begin position="1090"/>
        <end position="1110"/>
    </location>
</feature>
<feature type="domain" description="Alpha-amylase C-terminal" evidence="16">
    <location>
        <begin position="1145"/>
        <end position="1233"/>
    </location>
</feature>
<evidence type="ECO:0000256" key="2">
    <source>
        <dbReference type="ARBA" id="ARBA00001913"/>
    </source>
</evidence>
<organism evidence="18 19">
    <name type="scientific">Takifugu flavidus</name>
    <name type="common">sansaifugu</name>
    <dbReference type="NCBI Taxonomy" id="433684"/>
    <lineage>
        <taxon>Eukaryota</taxon>
        <taxon>Metazoa</taxon>
        <taxon>Chordata</taxon>
        <taxon>Craniata</taxon>
        <taxon>Vertebrata</taxon>
        <taxon>Euteleostomi</taxon>
        <taxon>Actinopterygii</taxon>
        <taxon>Neopterygii</taxon>
        <taxon>Teleostei</taxon>
        <taxon>Neoteleostei</taxon>
        <taxon>Acanthomorphata</taxon>
        <taxon>Eupercaria</taxon>
        <taxon>Tetraodontiformes</taxon>
        <taxon>Tetradontoidea</taxon>
        <taxon>Tetraodontidae</taxon>
        <taxon>Takifugu</taxon>
    </lineage>
</organism>
<evidence type="ECO:0000256" key="7">
    <source>
        <dbReference type="ARBA" id="ARBA00022801"/>
    </source>
</evidence>
<comment type="cofactor">
    <cofactor evidence="2">
        <name>Ca(2+)</name>
        <dbReference type="ChEBI" id="CHEBI:29108"/>
    </cofactor>
</comment>
<dbReference type="SMR" id="A0A5C6P312"/>
<feature type="domain" description="Alpha-amylase C-terminal" evidence="16">
    <location>
        <begin position="423"/>
        <end position="511"/>
    </location>
</feature>
<dbReference type="InterPro" id="IPR006048">
    <property type="entry name" value="A-amylase/branching_C"/>
</dbReference>
<keyword evidence="6" id="KW-0479">Metal-binding</keyword>
<evidence type="ECO:0000256" key="14">
    <source>
        <dbReference type="SAM" id="MobiDB-lite"/>
    </source>
</evidence>
<dbReference type="SMART" id="SM00642">
    <property type="entry name" value="Aamy"/>
    <property type="match status" value="2"/>
</dbReference>
<feature type="domain" description="Glycosyl hydrolase family 13 catalytic" evidence="17">
    <location>
        <begin position="26"/>
        <end position="414"/>
    </location>
</feature>
<dbReference type="InterPro" id="IPR006046">
    <property type="entry name" value="Alpha_amylase"/>
</dbReference>
<feature type="compositionally biased region" description="Basic and acidic residues" evidence="14">
    <location>
        <begin position="516"/>
        <end position="531"/>
    </location>
</feature>
<dbReference type="SMART" id="SM00632">
    <property type="entry name" value="Aamy_C"/>
    <property type="match status" value="2"/>
</dbReference>
<evidence type="ECO:0000313" key="19">
    <source>
        <dbReference type="Proteomes" id="UP000324091"/>
    </source>
</evidence>
<dbReference type="EC" id="3.2.1.1" evidence="5"/>
<dbReference type="Gene3D" id="2.60.40.1180">
    <property type="entry name" value="Golgi alpha-mannosidase II"/>
    <property type="match status" value="2"/>
</dbReference>
<feature type="signal peptide" evidence="15">
    <location>
        <begin position="1"/>
        <end position="15"/>
    </location>
</feature>
<keyword evidence="19" id="KW-1185">Reference proteome</keyword>
<dbReference type="GO" id="GO:0004556">
    <property type="term" value="F:alpha-amylase activity"/>
    <property type="evidence" value="ECO:0007669"/>
    <property type="project" value="UniProtKB-EC"/>
</dbReference>
<evidence type="ECO:0000256" key="12">
    <source>
        <dbReference type="ARBA" id="ARBA00023295"/>
    </source>
</evidence>
<dbReference type="FunFam" id="3.20.20.80:FF:000056">
    <property type="entry name" value="Pancreatic alpha-amylase"/>
    <property type="match status" value="2"/>
</dbReference>